<keyword evidence="4" id="KW-1185">Reference proteome</keyword>
<keyword evidence="2" id="KW-0732">Signal</keyword>
<dbReference type="RefSeq" id="WP_221556359.1">
    <property type="nucleotide sequence ID" value="NZ_JAIGNO010000002.1"/>
</dbReference>
<proteinExistence type="predicted"/>
<evidence type="ECO:0000256" key="1">
    <source>
        <dbReference type="SAM" id="MobiDB-lite"/>
    </source>
</evidence>
<feature type="region of interest" description="Disordered" evidence="1">
    <location>
        <begin position="24"/>
        <end position="87"/>
    </location>
</feature>
<evidence type="ECO:0000313" key="4">
    <source>
        <dbReference type="Proteomes" id="UP000755104"/>
    </source>
</evidence>
<reference evidence="3 4" key="1">
    <citation type="submission" date="2021-08" db="EMBL/GenBank/DDBJ databases">
        <title>Comparative Genomics Analysis of the Genus Qipengyuania Reveals Extensive Genetic Diversity and Metabolic Versatility, Including the Description of Fifteen Novel Species.</title>
        <authorList>
            <person name="Liu Y."/>
        </authorList>
    </citation>
    <scope>NUCLEOTIDE SEQUENCE [LARGE SCALE GENOMIC DNA]</scope>
    <source>
        <strain evidence="3 4">6D47A</strain>
    </source>
</reference>
<accession>A0ABS7J3M9</accession>
<comment type="caution">
    <text evidence="3">The sequence shown here is derived from an EMBL/GenBank/DDBJ whole genome shotgun (WGS) entry which is preliminary data.</text>
</comment>
<sequence>MRFRPRSLVAAIALPIAICACSSDAPEPAEEPELGDTGSDITGPEIEEAVPGVEAAAPEGETPNTAGFEDGENAEYAEPDDPEEERP</sequence>
<name>A0ABS7J3M9_9SPHN</name>
<dbReference type="PROSITE" id="PS51257">
    <property type="entry name" value="PROKAR_LIPOPROTEIN"/>
    <property type="match status" value="1"/>
</dbReference>
<evidence type="ECO:0000256" key="2">
    <source>
        <dbReference type="SAM" id="SignalP"/>
    </source>
</evidence>
<organism evidence="3 4">
    <name type="scientific">Qipengyuania qiaonensis</name>
    <dbReference type="NCBI Taxonomy" id="2867240"/>
    <lineage>
        <taxon>Bacteria</taxon>
        <taxon>Pseudomonadati</taxon>
        <taxon>Pseudomonadota</taxon>
        <taxon>Alphaproteobacteria</taxon>
        <taxon>Sphingomonadales</taxon>
        <taxon>Erythrobacteraceae</taxon>
        <taxon>Qipengyuania</taxon>
    </lineage>
</organism>
<protein>
    <submittedName>
        <fullName evidence="3">Uncharacterized protein</fullName>
    </submittedName>
</protein>
<feature type="compositionally biased region" description="Acidic residues" evidence="1">
    <location>
        <begin position="69"/>
        <end position="87"/>
    </location>
</feature>
<feature type="signal peptide" evidence="2">
    <location>
        <begin position="1"/>
        <end position="25"/>
    </location>
</feature>
<feature type="chain" id="PRO_5045404009" evidence="2">
    <location>
        <begin position="26"/>
        <end position="87"/>
    </location>
</feature>
<dbReference type="Proteomes" id="UP000755104">
    <property type="component" value="Unassembled WGS sequence"/>
</dbReference>
<gene>
    <name evidence="3" type="ORF">K3174_05265</name>
</gene>
<evidence type="ECO:0000313" key="3">
    <source>
        <dbReference type="EMBL" id="MBX7481931.1"/>
    </source>
</evidence>
<feature type="compositionally biased region" description="Low complexity" evidence="1">
    <location>
        <begin position="49"/>
        <end position="61"/>
    </location>
</feature>
<dbReference type="EMBL" id="JAIGNO010000002">
    <property type="protein sequence ID" value="MBX7481931.1"/>
    <property type="molecule type" value="Genomic_DNA"/>
</dbReference>